<dbReference type="InterPro" id="IPR029062">
    <property type="entry name" value="Class_I_gatase-like"/>
</dbReference>
<evidence type="ECO:0000313" key="2">
    <source>
        <dbReference type="Proteomes" id="UP000653730"/>
    </source>
</evidence>
<dbReference type="PANTHER" id="PTHR12993:SF11">
    <property type="entry name" value="N-ACETYLGLUCOSAMINYL-PHOSPHATIDYLINOSITOL DE-N-ACETYLASE"/>
    <property type="match status" value="1"/>
</dbReference>
<dbReference type="GO" id="GO:0016811">
    <property type="term" value="F:hydrolase activity, acting on carbon-nitrogen (but not peptide) bonds, in linear amides"/>
    <property type="evidence" value="ECO:0007669"/>
    <property type="project" value="TreeGrafter"/>
</dbReference>
<gene>
    <name evidence="1" type="ORF">IBL28_13465</name>
</gene>
<protein>
    <submittedName>
        <fullName evidence="1">PIG-L family deacetylase</fullName>
    </submittedName>
</protein>
<accession>A0A926JTB0</accession>
<dbReference type="RefSeq" id="WP_187966122.1">
    <property type="nucleotide sequence ID" value="NZ_JACVDC010000042.1"/>
</dbReference>
<evidence type="ECO:0000313" key="1">
    <source>
        <dbReference type="EMBL" id="MBC9796981.1"/>
    </source>
</evidence>
<dbReference type="SUPFAM" id="SSF52317">
    <property type="entry name" value="Class I glutamine amidotransferase-like"/>
    <property type="match status" value="1"/>
</dbReference>
<dbReference type="SUPFAM" id="SSF102588">
    <property type="entry name" value="LmbE-like"/>
    <property type="match status" value="1"/>
</dbReference>
<dbReference type="Gene3D" id="3.40.50.10320">
    <property type="entry name" value="LmbE-like"/>
    <property type="match status" value="1"/>
</dbReference>
<dbReference type="AlphaFoldDB" id="A0A926JTB0"/>
<name>A0A926JTB0_9FLAO</name>
<dbReference type="InterPro" id="IPR003737">
    <property type="entry name" value="GlcNAc_PI_deacetylase-related"/>
</dbReference>
<keyword evidence="2" id="KW-1185">Reference proteome</keyword>
<proteinExistence type="predicted"/>
<dbReference type="EMBL" id="JACVDC010000042">
    <property type="protein sequence ID" value="MBC9796981.1"/>
    <property type="molecule type" value="Genomic_DNA"/>
</dbReference>
<dbReference type="PANTHER" id="PTHR12993">
    <property type="entry name" value="N-ACETYLGLUCOSAMINYL-PHOSPHATIDYLINOSITOL DE-N-ACETYLASE-RELATED"/>
    <property type="match status" value="1"/>
</dbReference>
<dbReference type="Pfam" id="PF02585">
    <property type="entry name" value="PIG-L"/>
    <property type="match status" value="1"/>
</dbReference>
<dbReference type="CDD" id="cd03143">
    <property type="entry name" value="A4_beta-galactosidase_middle_domain"/>
    <property type="match status" value="1"/>
</dbReference>
<sequence length="836" mass="93376">MYKITLYTLFSITLFISSPLYPQQPKTYTSSEIFHAIQKLNFLGSALYIAAHPDDENTRMISYLSNEVHARTAYLSLTRGDGGQNLIGTELRELLGVIRTEELLAARRIDGGKQMFSRANDFGFSKHPDETLAIWNKDSVLADVVRAIRKFRPDVIINRFDHRSPGTTHGHHTSSAMLSVEAFDLAGNKDAYPGQLKHFAAWQPQRLFFNTSWWFYGSEEKFRKARKDKLVSVDMGGYYPALGMSNGEIAALSRSQHRSQGFGSAASRGSETEYLELLKGDTPDHGNLFSGINTTWSRLDGTEEIAKLLKSVEHHFNFKDPSEHIPQLVKAYTLIQKLDDEYWKTVKSRELNEIIQACAGLYLEAVAETPRATPGSTVKLQVEAINRSSANIELHSLEILPSNTAKTLSARLEDNKENHFDINTKIPDEENYTAPYWLMQKGSLGMYRAKQKFIGLPETPAILTADFHLVIDGVDMTLRKNITYKHTDPAQGERYQPFEILPAVTASIPNKVNLFANGPKGIPVKVTAIQEQVNGSVSLNVPEGWKVSPESYPIRSTRKGEEKTVIFKVTPPEGESEGLIRPVVQTNGRTYAKELVEITYDHIPPQSVLLPSEAKVARLHIEKAGKSVGYIAGAGDKVPESLQQIGYNVTFLDTDNISASSLAGFDAVVIGIRAYNVLESLYAKQPVLLNYVKEGGTLIVQYNTTGRNGNMDVRPPYPLHLSRDRVTDENAEVKFIAKDHPLLNYPNKITDRDFEGWVQERGLYFPDKWAKEYTAVLSMNDKGEKAKEGSLLAAPYGKGYYIYTGLSFFRELPAGVPGAFKLFANMLSIGKEQADN</sequence>
<dbReference type="Proteomes" id="UP000653730">
    <property type="component" value="Unassembled WGS sequence"/>
</dbReference>
<comment type="caution">
    <text evidence="1">The sequence shown here is derived from an EMBL/GenBank/DDBJ whole genome shotgun (WGS) entry which is preliminary data.</text>
</comment>
<dbReference type="InterPro" id="IPR024078">
    <property type="entry name" value="LmbE-like_dom_sf"/>
</dbReference>
<reference evidence="1 2" key="1">
    <citation type="submission" date="2020-09" db="EMBL/GenBank/DDBJ databases">
        <title>Sinomicrobium weinanense sp. nov., a halophilic bacteria isolated from saline-alkali soil.</title>
        <authorList>
            <person name="Wu P."/>
            <person name="Ren H."/>
            <person name="Mei Y."/>
            <person name="Liang Y."/>
            <person name="Chen Z."/>
        </authorList>
    </citation>
    <scope>NUCLEOTIDE SEQUENCE [LARGE SCALE GENOMIC DNA]</scope>
    <source>
        <strain evidence="1 2">FJxs</strain>
    </source>
</reference>
<organism evidence="1 2">
    <name type="scientific">Sinomicrobium weinanense</name>
    <dbReference type="NCBI Taxonomy" id="2842200"/>
    <lineage>
        <taxon>Bacteria</taxon>
        <taxon>Pseudomonadati</taxon>
        <taxon>Bacteroidota</taxon>
        <taxon>Flavobacteriia</taxon>
        <taxon>Flavobacteriales</taxon>
        <taxon>Flavobacteriaceae</taxon>
        <taxon>Sinomicrobium</taxon>
    </lineage>
</organism>